<protein>
    <recommendedName>
        <fullName evidence="3">C1q domain-containing protein</fullName>
    </recommendedName>
</protein>
<dbReference type="AlphaFoldDB" id="A0AB36J7J3"/>
<gene>
    <name evidence="1" type="ORF">BSK47_29765</name>
</gene>
<evidence type="ECO:0000313" key="2">
    <source>
        <dbReference type="Proteomes" id="UP000187323"/>
    </source>
</evidence>
<evidence type="ECO:0008006" key="3">
    <source>
        <dbReference type="Google" id="ProtNLM"/>
    </source>
</evidence>
<dbReference type="EMBL" id="MPTO01000042">
    <property type="protein sequence ID" value="OME11096.1"/>
    <property type="molecule type" value="Genomic_DNA"/>
</dbReference>
<dbReference type="InterPro" id="IPR011050">
    <property type="entry name" value="Pectin_lyase_fold/virulence"/>
</dbReference>
<dbReference type="Gene3D" id="2.60.120.40">
    <property type="match status" value="1"/>
</dbReference>
<name>A0AB36J7J3_9BACL</name>
<dbReference type="SUPFAM" id="SSF51126">
    <property type="entry name" value="Pectin lyase-like"/>
    <property type="match status" value="1"/>
</dbReference>
<dbReference type="InterPro" id="IPR012334">
    <property type="entry name" value="Pectin_lyas_fold"/>
</dbReference>
<dbReference type="RefSeq" id="WP_076138694.1">
    <property type="nucleotide sequence ID" value="NZ_MPTO01000042.1"/>
</dbReference>
<dbReference type="Proteomes" id="UP000187323">
    <property type="component" value="Unassembled WGS sequence"/>
</dbReference>
<evidence type="ECO:0000313" key="1">
    <source>
        <dbReference type="EMBL" id="OME11096.1"/>
    </source>
</evidence>
<reference evidence="1 2" key="1">
    <citation type="submission" date="2016-10" db="EMBL/GenBank/DDBJ databases">
        <title>Paenibacillus species isolates.</title>
        <authorList>
            <person name="Beno S.M."/>
        </authorList>
    </citation>
    <scope>NUCLEOTIDE SEQUENCE [LARGE SCALE GENOMIC DNA]</scope>
    <source>
        <strain evidence="1 2">FSL H7-0918</strain>
    </source>
</reference>
<sequence>MQTTGNLGLKKPEGTDIVDITDLNGNMDILDTTVNNKVDKVTGKQLSTNDYTAAEKTKLAGIATGATNYTHPATHPPSIIAQDASNRFVTDAEKIAWNGKAPNTLVSAAPQSDGLMRATDKIKLDGIATGANNYVHPANHPATMITEDATHRFATDTEKSNWNSKPNLATTPQQTTADLTYYVRTDGSDSNDGSDNTAAKAFKTITKAISFIPQIVNHAVTVNVAAGTYSEIISLSGYSGGGSITIQGDTVASSSRTVQAIAIINNSSRTALNGLNCNASNTNGVSISKSVYVEISYCNLIASAPTASGVDASASTVRVKGCAISNKGQAILSADGSRIHSDSNSGSGNTYALYVYQGAGLITQSGTQPSSTNGNGAATGLVLSSGVLNPWGDNTKWTRPMGEMHHQNVPTAQTIPAQTWTKVLFTEFNNNIKSISNVANSRFVIPEPGFYSVDARVGMFSTSPVLSRELLAIYVDGIYNSTISEQYHAGKGDIIVSGNALLDLYGGQTVELYAYSDVACSISTADQSTHFAIIRLA</sequence>
<dbReference type="InterPro" id="IPR008983">
    <property type="entry name" value="Tumour_necrosis_fac-like_dom"/>
</dbReference>
<dbReference type="SUPFAM" id="SSF49842">
    <property type="entry name" value="TNF-like"/>
    <property type="match status" value="1"/>
</dbReference>
<dbReference type="Gene3D" id="2.160.20.10">
    <property type="entry name" value="Single-stranded right-handed beta-helix, Pectin lyase-like"/>
    <property type="match status" value="1"/>
</dbReference>
<comment type="caution">
    <text evidence="1">The sequence shown here is derived from an EMBL/GenBank/DDBJ whole genome shotgun (WGS) entry which is preliminary data.</text>
</comment>
<organism evidence="1 2">
    <name type="scientific">Paenibacillus odorifer</name>
    <dbReference type="NCBI Taxonomy" id="189426"/>
    <lineage>
        <taxon>Bacteria</taxon>
        <taxon>Bacillati</taxon>
        <taxon>Bacillota</taxon>
        <taxon>Bacilli</taxon>
        <taxon>Bacillales</taxon>
        <taxon>Paenibacillaceae</taxon>
        <taxon>Paenibacillus</taxon>
    </lineage>
</organism>
<proteinExistence type="predicted"/>
<accession>A0AB36J7J3</accession>